<evidence type="ECO:0000313" key="1">
    <source>
        <dbReference type="EMBL" id="EFW11158.1"/>
    </source>
</evidence>
<evidence type="ECO:0000313" key="2">
    <source>
        <dbReference type="Proteomes" id="UP000013568"/>
    </source>
</evidence>
<dbReference type="Gene3D" id="6.10.140.2170">
    <property type="match status" value="1"/>
</dbReference>
<dbReference type="Proteomes" id="UP000013568">
    <property type="component" value="Unassembled WGS sequence"/>
</dbReference>
<keyword evidence="2" id="KW-1185">Reference proteome</keyword>
<protein>
    <submittedName>
        <fullName evidence="1">Putative TriC conjugal transfer protein</fullName>
    </submittedName>
</protein>
<gene>
    <name evidence="1" type="primary">triC</name>
    <name evidence="1" type="ORF">SSYM_0180</name>
</gene>
<proteinExistence type="predicted"/>
<dbReference type="EMBL" id="GL636326">
    <property type="protein sequence ID" value="EFW11158.1"/>
    <property type="molecule type" value="Genomic_DNA"/>
</dbReference>
<dbReference type="AlphaFoldDB" id="E9CQL2"/>
<organism evidence="1 2">
    <name type="scientific">Serratia symbiotica str. Tucson</name>
    <dbReference type="NCBI Taxonomy" id="914128"/>
    <lineage>
        <taxon>Bacteria</taxon>
        <taxon>Pseudomonadati</taxon>
        <taxon>Pseudomonadota</taxon>
        <taxon>Gammaproteobacteria</taxon>
        <taxon>Enterobacterales</taxon>
        <taxon>Yersiniaceae</taxon>
        <taxon>Serratia</taxon>
        <taxon>Serratia symbiotica</taxon>
    </lineage>
</organism>
<name>E9CQL2_9GAMM</name>
<dbReference type="HOGENOM" id="CLU_2693873_0_0_6"/>
<sequence length="74" mass="8738">MSQYDNFGIDGTEFLDNMDVCPAIAFYLLYRVTSLLDGRRLVIFMDEFWQWIGNPAFADFVYNRLKTMRKLNGI</sequence>
<feature type="non-terminal residue" evidence="1">
    <location>
        <position position="74"/>
    </location>
</feature>
<accession>E9CQL2</accession>
<reference evidence="2" key="1">
    <citation type="journal article" date="2011" name="Genome Biol. Evol.">
        <title>Massive genomic decay in Serratia symbiotica, a recently evolved symbiont of aphids.</title>
        <authorList>
            <person name="Burke G.R."/>
            <person name="Moran N.A."/>
        </authorList>
    </citation>
    <scope>NUCLEOTIDE SEQUENCE [LARGE SCALE GENOMIC DNA]</scope>
    <source>
        <strain evidence="2">Tucson</strain>
    </source>
</reference>